<dbReference type="InterPro" id="IPR039448">
    <property type="entry name" value="Beta_helix"/>
</dbReference>
<dbReference type="RefSeq" id="WP_013445818.1">
    <property type="nucleotide sequence ID" value="NC_014734.1"/>
</dbReference>
<gene>
    <name evidence="3" type="ordered locus">Palpr_2314</name>
</gene>
<dbReference type="Pfam" id="PF18962">
    <property type="entry name" value="Por_Secre_tail"/>
    <property type="match status" value="1"/>
</dbReference>
<reference key="1">
    <citation type="submission" date="2010-11" db="EMBL/GenBank/DDBJ databases">
        <title>The complete genome of Paludibacter propionicigenes DSM 17365.</title>
        <authorList>
            <consortium name="US DOE Joint Genome Institute (JGI-PGF)"/>
            <person name="Lucas S."/>
            <person name="Copeland A."/>
            <person name="Lapidus A."/>
            <person name="Bruce D."/>
            <person name="Goodwin L."/>
            <person name="Pitluck S."/>
            <person name="Kyrpides N."/>
            <person name="Mavromatis K."/>
            <person name="Ivanova N."/>
            <person name="Munk A.C."/>
            <person name="Brettin T."/>
            <person name="Detter J.C."/>
            <person name="Han C."/>
            <person name="Tapia R."/>
            <person name="Land M."/>
            <person name="Hauser L."/>
            <person name="Markowitz V."/>
            <person name="Cheng J.-F."/>
            <person name="Hugenholtz P."/>
            <person name="Woyke T."/>
            <person name="Wu D."/>
            <person name="Gronow S."/>
            <person name="Wellnitz S."/>
            <person name="Brambilla E."/>
            <person name="Klenk H.-P."/>
            <person name="Eisen J.A."/>
        </authorList>
    </citation>
    <scope>NUCLEOTIDE SEQUENCE</scope>
    <source>
        <strain>WB4</strain>
    </source>
</reference>
<name>E4T6V5_PALPW</name>
<dbReference type="eggNOG" id="ENOG50338VU">
    <property type="taxonomic scope" value="Bacteria"/>
</dbReference>
<dbReference type="InterPro" id="IPR011050">
    <property type="entry name" value="Pectin_lyase_fold/virulence"/>
</dbReference>
<organism evidence="3 4">
    <name type="scientific">Paludibacter propionicigenes (strain DSM 17365 / JCM 13257 / WB4)</name>
    <dbReference type="NCBI Taxonomy" id="694427"/>
    <lineage>
        <taxon>Bacteria</taxon>
        <taxon>Pseudomonadati</taxon>
        <taxon>Bacteroidota</taxon>
        <taxon>Bacteroidia</taxon>
        <taxon>Bacteroidales</taxon>
        <taxon>Paludibacteraceae</taxon>
        <taxon>Paludibacter</taxon>
    </lineage>
</organism>
<dbReference type="KEGG" id="ppn:Palpr_2314"/>
<evidence type="ECO:0000313" key="3">
    <source>
        <dbReference type="EMBL" id="ADQ80449.1"/>
    </source>
</evidence>
<evidence type="ECO:0000259" key="1">
    <source>
        <dbReference type="Pfam" id="PF13229"/>
    </source>
</evidence>
<keyword evidence="4" id="KW-1185">Reference proteome</keyword>
<evidence type="ECO:0008006" key="5">
    <source>
        <dbReference type="Google" id="ProtNLM"/>
    </source>
</evidence>
<sequence length="427" mass="46128">MKRTYKQVVLITTLIFITHILSFGQGTRYTGPYTPSGPIVWNGVDNKIISGLSFTKLNQDNIQLWECSNITIKNCKFSKSAYKAITAENAKNLLIEDCVFDSVADGVLVNSHNGNPFNGGTCSGVKVTHNYFKNIIGGWPGHHAVQFAGVNGGGGNQVNYNSFESIHLQSHVDDIVSLFKSYGSVNDSIQIIGNWFRGGDYNAENHTGGAITVGDNGGAYVLVKNNILVNVVGGGIGNAGGSNIVFENNILFQDRATANPANQTAGLIMYNFDEGKIDCSSNTIRNNRVYYSTTNGNLLNIQANSNCGPIAGLETNISDPTLSASILPQNIAKAKGITTETEPVVVPTNTLYKIYPNPVFGKSIVITFENPGNEKISIYNLNGQMIVDQSISSNRTEINTSNLIAGIYLLKISKDNKTLEVRKIRVG</sequence>
<dbReference type="Pfam" id="PF13229">
    <property type="entry name" value="Beta_helix"/>
    <property type="match status" value="1"/>
</dbReference>
<evidence type="ECO:0000313" key="4">
    <source>
        <dbReference type="Proteomes" id="UP000008718"/>
    </source>
</evidence>
<feature type="domain" description="Right handed beta helix" evidence="1">
    <location>
        <begin position="39"/>
        <end position="166"/>
    </location>
</feature>
<evidence type="ECO:0000259" key="2">
    <source>
        <dbReference type="Pfam" id="PF18962"/>
    </source>
</evidence>
<dbReference type="SMART" id="SM00710">
    <property type="entry name" value="PbH1"/>
    <property type="match status" value="7"/>
</dbReference>
<dbReference type="Gene3D" id="2.160.20.10">
    <property type="entry name" value="Single-stranded right-handed beta-helix, Pectin lyase-like"/>
    <property type="match status" value="1"/>
</dbReference>
<reference evidence="3 4" key="2">
    <citation type="journal article" date="2011" name="Stand. Genomic Sci.">
        <title>Complete genome sequence of Paludibacter propionicigenes type strain (WB4).</title>
        <authorList>
            <person name="Gronow S."/>
            <person name="Munk C."/>
            <person name="Lapidus A."/>
            <person name="Nolan M."/>
            <person name="Lucas S."/>
            <person name="Hammon N."/>
            <person name="Deshpande S."/>
            <person name="Cheng J.F."/>
            <person name="Tapia R."/>
            <person name="Han C."/>
            <person name="Goodwin L."/>
            <person name="Pitluck S."/>
            <person name="Liolios K."/>
            <person name="Ivanova N."/>
            <person name="Mavromatis K."/>
            <person name="Mikhailova N."/>
            <person name="Pati A."/>
            <person name="Chen A."/>
            <person name="Palaniappan K."/>
            <person name="Land M."/>
            <person name="Hauser L."/>
            <person name="Chang Y.J."/>
            <person name="Jeffries C.D."/>
            <person name="Brambilla E."/>
            <person name="Rohde M."/>
            <person name="Goker M."/>
            <person name="Detter J.C."/>
            <person name="Woyke T."/>
            <person name="Bristow J."/>
            <person name="Eisen J.A."/>
            <person name="Markowitz V."/>
            <person name="Hugenholtz P."/>
            <person name="Kyrpides N.C."/>
            <person name="Klenk H.P."/>
        </authorList>
    </citation>
    <scope>NUCLEOTIDE SEQUENCE [LARGE SCALE GENOMIC DNA]</scope>
    <source>
        <strain evidence="4">DSM 17365 / JCM 13257 / WB4</strain>
    </source>
</reference>
<dbReference type="InterPro" id="IPR012334">
    <property type="entry name" value="Pectin_lyas_fold"/>
</dbReference>
<dbReference type="Proteomes" id="UP000008718">
    <property type="component" value="Chromosome"/>
</dbReference>
<dbReference type="NCBIfam" id="TIGR04183">
    <property type="entry name" value="Por_Secre_tail"/>
    <property type="match status" value="1"/>
</dbReference>
<accession>E4T6V5</accession>
<dbReference type="OrthoDB" id="901313at2"/>
<dbReference type="InterPro" id="IPR006626">
    <property type="entry name" value="PbH1"/>
</dbReference>
<dbReference type="SUPFAM" id="SSF51126">
    <property type="entry name" value="Pectin lyase-like"/>
    <property type="match status" value="1"/>
</dbReference>
<protein>
    <recommendedName>
        <fullName evidence="5">Secretion system C-terminal sorting domain-containing protein</fullName>
    </recommendedName>
</protein>
<dbReference type="HOGENOM" id="CLU_642275_0_0_10"/>
<dbReference type="EMBL" id="CP002345">
    <property type="protein sequence ID" value="ADQ80449.1"/>
    <property type="molecule type" value="Genomic_DNA"/>
</dbReference>
<dbReference type="InterPro" id="IPR026444">
    <property type="entry name" value="Secre_tail"/>
</dbReference>
<proteinExistence type="predicted"/>
<feature type="domain" description="Secretion system C-terminal sorting" evidence="2">
    <location>
        <begin position="354"/>
        <end position="424"/>
    </location>
</feature>
<dbReference type="AlphaFoldDB" id="E4T6V5"/>